<reference evidence="14 15" key="1">
    <citation type="journal article" date="2013" name="Genome Biol.">
        <title>Genome of Acanthamoeba castellanii highlights extensive lateral gene transfer and early evolution of tyrosine kinase signaling.</title>
        <authorList>
            <person name="Clarke M."/>
            <person name="Lohan A.J."/>
            <person name="Liu B."/>
            <person name="Lagkouvardos I."/>
            <person name="Roy S."/>
            <person name="Zafar N."/>
            <person name="Bertelli C."/>
            <person name="Schilde C."/>
            <person name="Kianianmomeni A."/>
            <person name="Burglin T.R."/>
            <person name="Frech C."/>
            <person name="Turcotte B."/>
            <person name="Kopec K.O."/>
            <person name="Synnott J.M."/>
            <person name="Choo C."/>
            <person name="Paponov I."/>
            <person name="Finkler A."/>
            <person name="Soon Heng Tan C."/>
            <person name="Hutchins A.P."/>
            <person name="Weinmeier T."/>
            <person name="Rattei T."/>
            <person name="Chu J.S."/>
            <person name="Gimenez G."/>
            <person name="Irimia M."/>
            <person name="Rigden D.J."/>
            <person name="Fitzpatrick D.A."/>
            <person name="Lorenzo-Morales J."/>
            <person name="Bateman A."/>
            <person name="Chiu C.H."/>
            <person name="Tang P."/>
            <person name="Hegemann P."/>
            <person name="Fromm H."/>
            <person name="Raoult D."/>
            <person name="Greub G."/>
            <person name="Miranda-Saavedra D."/>
            <person name="Chen N."/>
            <person name="Nash P."/>
            <person name="Ginger M.L."/>
            <person name="Horn M."/>
            <person name="Schaap P."/>
            <person name="Caler L."/>
            <person name="Loftus B."/>
        </authorList>
    </citation>
    <scope>NUCLEOTIDE SEQUENCE [LARGE SCALE GENOMIC DNA]</scope>
    <source>
        <strain evidence="14 15">Neff</strain>
    </source>
</reference>
<feature type="compositionally biased region" description="Basic residues" evidence="13">
    <location>
        <begin position="240"/>
        <end position="252"/>
    </location>
</feature>
<feature type="region of interest" description="Disordered" evidence="13">
    <location>
        <begin position="195"/>
        <end position="252"/>
    </location>
</feature>
<proteinExistence type="inferred from homology"/>
<keyword evidence="15" id="KW-1185">Reference proteome</keyword>
<keyword evidence="8" id="KW-0862">Zinc</keyword>
<dbReference type="GO" id="GO:0042802">
    <property type="term" value="F:identical protein binding"/>
    <property type="evidence" value="ECO:0007669"/>
    <property type="project" value="UniProtKB-ARBA"/>
</dbReference>
<evidence type="ECO:0000256" key="6">
    <source>
        <dbReference type="ARBA" id="ARBA00022741"/>
    </source>
</evidence>
<accession>L8H4N6</accession>
<dbReference type="Pfam" id="PF00265">
    <property type="entry name" value="TK"/>
    <property type="match status" value="1"/>
</dbReference>
<evidence type="ECO:0000256" key="10">
    <source>
        <dbReference type="ARBA" id="ARBA00048254"/>
    </source>
</evidence>
<evidence type="ECO:0000256" key="13">
    <source>
        <dbReference type="SAM" id="MobiDB-lite"/>
    </source>
</evidence>
<organism evidence="14 15">
    <name type="scientific">Acanthamoeba castellanii (strain ATCC 30010 / Neff)</name>
    <dbReference type="NCBI Taxonomy" id="1257118"/>
    <lineage>
        <taxon>Eukaryota</taxon>
        <taxon>Amoebozoa</taxon>
        <taxon>Discosea</taxon>
        <taxon>Longamoebia</taxon>
        <taxon>Centramoebida</taxon>
        <taxon>Acanthamoebidae</taxon>
        <taxon>Acanthamoeba</taxon>
    </lineage>
</organism>
<gene>
    <name evidence="14" type="ORF">ACA1_116430</name>
</gene>
<dbReference type="STRING" id="1257118.L8H4N6"/>
<dbReference type="SUPFAM" id="SSF57716">
    <property type="entry name" value="Glucocorticoid receptor-like (DNA-binding domain)"/>
    <property type="match status" value="1"/>
</dbReference>
<keyword evidence="6 11" id="KW-0547">Nucleotide-binding</keyword>
<dbReference type="PANTHER" id="PTHR11441">
    <property type="entry name" value="THYMIDINE KINASE"/>
    <property type="match status" value="1"/>
</dbReference>
<comment type="catalytic activity">
    <reaction evidence="10 11">
        <text>thymidine + ATP = dTMP + ADP + H(+)</text>
        <dbReference type="Rhea" id="RHEA:19129"/>
        <dbReference type="ChEBI" id="CHEBI:15378"/>
        <dbReference type="ChEBI" id="CHEBI:17748"/>
        <dbReference type="ChEBI" id="CHEBI:30616"/>
        <dbReference type="ChEBI" id="CHEBI:63528"/>
        <dbReference type="ChEBI" id="CHEBI:456216"/>
        <dbReference type="EC" id="2.7.1.21"/>
    </reaction>
</comment>
<evidence type="ECO:0000256" key="3">
    <source>
        <dbReference type="ARBA" id="ARBA00022634"/>
    </source>
</evidence>
<dbReference type="FunFam" id="3.30.60.20:FF:000028">
    <property type="entry name" value="Thymidine kinase"/>
    <property type="match status" value="1"/>
</dbReference>
<evidence type="ECO:0000256" key="11">
    <source>
        <dbReference type="RuleBase" id="RU000544"/>
    </source>
</evidence>
<feature type="compositionally biased region" description="Polar residues" evidence="13">
    <location>
        <begin position="198"/>
        <end position="217"/>
    </location>
</feature>
<dbReference type="KEGG" id="acan:ACA1_116430"/>
<evidence type="ECO:0000313" key="14">
    <source>
        <dbReference type="EMBL" id="ELR20172.1"/>
    </source>
</evidence>
<dbReference type="GeneID" id="14921017"/>
<dbReference type="RefSeq" id="XP_004342282.1">
    <property type="nucleotide sequence ID" value="XM_004342233.1"/>
</dbReference>
<dbReference type="EC" id="2.7.1.21" evidence="2 11"/>
<keyword evidence="5" id="KW-0479">Metal-binding</keyword>
<dbReference type="OMA" id="EAYEPRC"/>
<keyword evidence="4 11" id="KW-0808">Transferase</keyword>
<name>L8H4N6_ACACF</name>
<dbReference type="PROSITE" id="PS00603">
    <property type="entry name" value="TK_CELLULAR_TYPE"/>
    <property type="match status" value="1"/>
</dbReference>
<dbReference type="Gene3D" id="3.40.50.300">
    <property type="entry name" value="P-loop containing nucleotide triphosphate hydrolases"/>
    <property type="match status" value="1"/>
</dbReference>
<evidence type="ECO:0000256" key="7">
    <source>
        <dbReference type="ARBA" id="ARBA00022777"/>
    </source>
</evidence>
<keyword evidence="3 11" id="KW-0237">DNA synthesis</keyword>
<keyword evidence="7 11" id="KW-0418">Kinase</keyword>
<evidence type="ECO:0000256" key="4">
    <source>
        <dbReference type="ARBA" id="ARBA00022679"/>
    </source>
</evidence>
<evidence type="ECO:0000256" key="5">
    <source>
        <dbReference type="ARBA" id="ARBA00022723"/>
    </source>
</evidence>
<dbReference type="VEuPathDB" id="AmoebaDB:ACA1_116430"/>
<dbReference type="PANTHER" id="PTHR11441:SF0">
    <property type="entry name" value="THYMIDINE KINASE, CYTOSOLIC"/>
    <property type="match status" value="1"/>
</dbReference>
<dbReference type="GO" id="GO:0005524">
    <property type="term" value="F:ATP binding"/>
    <property type="evidence" value="ECO:0007669"/>
    <property type="project" value="UniProtKB-KW"/>
</dbReference>
<dbReference type="Proteomes" id="UP000011083">
    <property type="component" value="Unassembled WGS sequence"/>
</dbReference>
<dbReference type="SUPFAM" id="SSF52540">
    <property type="entry name" value="P-loop containing nucleoside triphosphate hydrolases"/>
    <property type="match status" value="1"/>
</dbReference>
<dbReference type="GO" id="GO:0071897">
    <property type="term" value="P:DNA biosynthetic process"/>
    <property type="evidence" value="ECO:0007669"/>
    <property type="project" value="UniProtKB-KW"/>
</dbReference>
<evidence type="ECO:0000256" key="1">
    <source>
        <dbReference type="ARBA" id="ARBA00007587"/>
    </source>
</evidence>
<dbReference type="InterPro" id="IPR020633">
    <property type="entry name" value="Thymidine_kinase_CS"/>
</dbReference>
<dbReference type="AlphaFoldDB" id="L8H4N6"/>
<evidence type="ECO:0000256" key="8">
    <source>
        <dbReference type="ARBA" id="ARBA00022833"/>
    </source>
</evidence>
<evidence type="ECO:0000256" key="2">
    <source>
        <dbReference type="ARBA" id="ARBA00012118"/>
    </source>
</evidence>
<dbReference type="EMBL" id="KB007926">
    <property type="protein sequence ID" value="ELR20172.1"/>
    <property type="molecule type" value="Genomic_DNA"/>
</dbReference>
<dbReference type="GO" id="GO:0046104">
    <property type="term" value="P:thymidine metabolic process"/>
    <property type="evidence" value="ECO:0007669"/>
    <property type="project" value="TreeGrafter"/>
</dbReference>
<protein>
    <recommendedName>
        <fullName evidence="2 11">Thymidine kinase</fullName>
        <ecNumber evidence="2 11">2.7.1.21</ecNumber>
    </recommendedName>
</protein>
<dbReference type="GO" id="GO:0004797">
    <property type="term" value="F:thymidine kinase activity"/>
    <property type="evidence" value="ECO:0007669"/>
    <property type="project" value="UniProtKB-EC"/>
</dbReference>
<comment type="similarity">
    <text evidence="1 12">Belongs to the thymidine kinase family.</text>
</comment>
<evidence type="ECO:0000256" key="9">
    <source>
        <dbReference type="ARBA" id="ARBA00022840"/>
    </source>
</evidence>
<sequence length="252" mass="27976">MECERRNAGRLEVILGPMFSGKSTELIRRIRRHTIAKQRCFVIKYAADSRYSKENMATHDRYLIPHKNKPSIRNLREVKQEAALFDCIGIDEGQFFCDIVPFCELMASLGKIVIVAALDGTFQRKPFGTVLELIPLAESVSKLSAVCMCCSNDASFTQRLGSETAVEVIGGADKYIAVCRHCYLTSAASTMAKDDAMLSTQPSKREASSSQQAPSTPTHKRFAKRKSLNSPKKIASPAKRIAKRRRSQGNIA</sequence>
<keyword evidence="9 11" id="KW-0067">ATP-binding</keyword>
<dbReference type="Gene3D" id="3.30.60.20">
    <property type="match status" value="1"/>
</dbReference>
<dbReference type="GO" id="GO:0046872">
    <property type="term" value="F:metal ion binding"/>
    <property type="evidence" value="ECO:0007669"/>
    <property type="project" value="UniProtKB-KW"/>
</dbReference>
<evidence type="ECO:0000256" key="12">
    <source>
        <dbReference type="RuleBase" id="RU004165"/>
    </source>
</evidence>
<dbReference type="InterPro" id="IPR001267">
    <property type="entry name" value="Thymidine_kinase"/>
</dbReference>
<dbReference type="FunFam" id="3.40.50.300:FF:001270">
    <property type="entry name" value="Thymidine kinase"/>
    <property type="match status" value="1"/>
</dbReference>
<dbReference type="InterPro" id="IPR027417">
    <property type="entry name" value="P-loop_NTPase"/>
</dbReference>
<feature type="compositionally biased region" description="Basic residues" evidence="13">
    <location>
        <begin position="218"/>
        <end position="227"/>
    </location>
</feature>
<evidence type="ECO:0000313" key="15">
    <source>
        <dbReference type="Proteomes" id="UP000011083"/>
    </source>
</evidence>
<dbReference type="OrthoDB" id="439028at2759"/>